<feature type="domain" description="BRCT" evidence="2">
    <location>
        <begin position="194"/>
        <end position="271"/>
    </location>
</feature>
<protein>
    <submittedName>
        <fullName evidence="3">Poly(ADP-ribosyl)transferase</fullName>
    </submittedName>
</protein>
<dbReference type="Proteomes" id="UP000076078">
    <property type="component" value="Unassembled WGS sequence"/>
</dbReference>
<dbReference type="STRING" id="361077.A0A151ZHS1"/>
<feature type="compositionally biased region" description="Basic residues" evidence="1">
    <location>
        <begin position="342"/>
        <end position="355"/>
    </location>
</feature>
<reference evidence="3 4" key="1">
    <citation type="submission" date="2015-12" db="EMBL/GenBank/DDBJ databases">
        <title>Dictyostelia acquired genes for synthesis and detection of signals that induce cell-type specialization by lateral gene transfer from prokaryotes.</title>
        <authorList>
            <person name="Gloeckner G."/>
            <person name="Schaap P."/>
        </authorList>
    </citation>
    <scope>NUCLEOTIDE SEQUENCE [LARGE SCALE GENOMIC DNA]</scope>
    <source>
        <strain evidence="3 4">TK</strain>
    </source>
</reference>
<dbReference type="InterPro" id="IPR036420">
    <property type="entry name" value="BRCT_dom_sf"/>
</dbReference>
<dbReference type="AlphaFoldDB" id="A0A151ZHS1"/>
<evidence type="ECO:0000259" key="2">
    <source>
        <dbReference type="PROSITE" id="PS50172"/>
    </source>
</evidence>
<dbReference type="InParanoid" id="A0A151ZHS1"/>
<dbReference type="GO" id="GO:0016740">
    <property type="term" value="F:transferase activity"/>
    <property type="evidence" value="ECO:0007669"/>
    <property type="project" value="UniProtKB-KW"/>
</dbReference>
<dbReference type="Pfam" id="PF00533">
    <property type="entry name" value="BRCT"/>
    <property type="match status" value="1"/>
</dbReference>
<sequence length="355" mass="39240">MSVEQDIAFILKNTGSKNTTAKLAADYDVKDWSEFNFFAESVGAPSKVSAKAKYYLLLKLATATDIFADIVEESETHATTFATVEKVKISNVDLLDPLVEAKYQRLYEDLYNELKESDATRLSRYLLYRSFPYDKNGKVNKHYKPTDLGETEVYTVGDGDKEVAADKMENVIPKEKAVNLDAYDAIPANNECLGMVFMFAGSDLKKTQQEFKKLVETHGGEVSDNVDRVTVVVSCPSAFGGQLVSKKIQDAISAGLPIVTSDYLIHLVEKKGKGLQLRNPKQVDAKYLLNGSKFGDKVYHGASIQQIYVKPETKKPVDDVDKLAQGVSKIKTRSSTPTSSSKTKKTTSAKTTPKK</sequence>
<proteinExistence type="predicted"/>
<evidence type="ECO:0000313" key="3">
    <source>
        <dbReference type="EMBL" id="KYQ93513.1"/>
    </source>
</evidence>
<dbReference type="SMART" id="SM00292">
    <property type="entry name" value="BRCT"/>
    <property type="match status" value="1"/>
</dbReference>
<keyword evidence="3" id="KW-0808">Transferase</keyword>
<dbReference type="InterPro" id="IPR001357">
    <property type="entry name" value="BRCT_dom"/>
</dbReference>
<gene>
    <name evidence="3" type="ORF">DLAC_06211</name>
</gene>
<dbReference type="EMBL" id="LODT01000028">
    <property type="protein sequence ID" value="KYQ93513.1"/>
    <property type="molecule type" value="Genomic_DNA"/>
</dbReference>
<dbReference type="CDD" id="cd17747">
    <property type="entry name" value="BRCT_PARP1"/>
    <property type="match status" value="1"/>
</dbReference>
<evidence type="ECO:0000256" key="1">
    <source>
        <dbReference type="SAM" id="MobiDB-lite"/>
    </source>
</evidence>
<comment type="caution">
    <text evidence="3">The sequence shown here is derived from an EMBL/GenBank/DDBJ whole genome shotgun (WGS) entry which is preliminary data.</text>
</comment>
<accession>A0A151ZHS1</accession>
<organism evidence="3 4">
    <name type="scientific">Tieghemostelium lacteum</name>
    <name type="common">Slime mold</name>
    <name type="synonym">Dictyostelium lacteum</name>
    <dbReference type="NCBI Taxonomy" id="361077"/>
    <lineage>
        <taxon>Eukaryota</taxon>
        <taxon>Amoebozoa</taxon>
        <taxon>Evosea</taxon>
        <taxon>Eumycetozoa</taxon>
        <taxon>Dictyostelia</taxon>
        <taxon>Dictyosteliales</taxon>
        <taxon>Raperosteliaceae</taxon>
        <taxon>Tieghemostelium</taxon>
    </lineage>
</organism>
<dbReference type="Gene3D" id="3.40.50.10190">
    <property type="entry name" value="BRCT domain"/>
    <property type="match status" value="1"/>
</dbReference>
<evidence type="ECO:0000313" key="4">
    <source>
        <dbReference type="Proteomes" id="UP000076078"/>
    </source>
</evidence>
<dbReference type="SUPFAM" id="SSF52113">
    <property type="entry name" value="BRCT domain"/>
    <property type="match status" value="1"/>
</dbReference>
<feature type="region of interest" description="Disordered" evidence="1">
    <location>
        <begin position="325"/>
        <end position="355"/>
    </location>
</feature>
<keyword evidence="4" id="KW-1185">Reference proteome</keyword>
<dbReference type="PROSITE" id="PS50172">
    <property type="entry name" value="BRCT"/>
    <property type="match status" value="1"/>
</dbReference>
<name>A0A151ZHS1_TIELA</name>